<dbReference type="KEGG" id="ngv:CDO52_03995"/>
<proteinExistence type="predicted"/>
<dbReference type="EMBL" id="CP022753">
    <property type="protein sequence ID" value="ASU86018.1"/>
    <property type="molecule type" value="Genomic_DNA"/>
</dbReference>
<organism evidence="1 2">
    <name type="scientific">Nocardiopsis gilva YIM 90087</name>
    <dbReference type="NCBI Taxonomy" id="1235441"/>
    <lineage>
        <taxon>Bacteria</taxon>
        <taxon>Bacillati</taxon>
        <taxon>Actinomycetota</taxon>
        <taxon>Actinomycetes</taxon>
        <taxon>Streptosporangiales</taxon>
        <taxon>Nocardiopsidaceae</taxon>
        <taxon>Nocardiopsis</taxon>
    </lineage>
</organism>
<gene>
    <name evidence="1" type="ORF">CDO52_03995</name>
</gene>
<evidence type="ECO:0000313" key="1">
    <source>
        <dbReference type="EMBL" id="ASU86018.1"/>
    </source>
</evidence>
<sequence>MFTSGPWLNWIESEFAALRYFSLNGTGHRSHGEKIAAIASSVCWRNARARPKTNFAPASPIRTWTDYPARAA</sequence>
<dbReference type="AlphaFoldDB" id="A0A223SCZ2"/>
<name>A0A223SCZ2_9ACTN</name>
<accession>A0A223SCZ2</accession>
<reference evidence="1 2" key="1">
    <citation type="submission" date="2017-08" db="EMBL/GenBank/DDBJ databases">
        <title>The complete genome sequence of Nocardiopsis gilva YIM 90087.</title>
        <authorList>
            <person name="Yin M."/>
            <person name="Tang S."/>
        </authorList>
    </citation>
    <scope>NUCLEOTIDE SEQUENCE [LARGE SCALE GENOMIC DNA]</scope>
    <source>
        <strain evidence="1 2">YIM 90087</strain>
    </source>
</reference>
<protein>
    <submittedName>
        <fullName evidence="1">Transposase</fullName>
    </submittedName>
</protein>
<evidence type="ECO:0000313" key="2">
    <source>
        <dbReference type="Proteomes" id="UP000215005"/>
    </source>
</evidence>
<dbReference type="Proteomes" id="UP000215005">
    <property type="component" value="Chromosome"/>
</dbReference>
<dbReference type="OrthoDB" id="2375382at2"/>
<keyword evidence="2" id="KW-1185">Reference proteome</keyword>